<gene>
    <name evidence="8" type="ORF">NMOB1V02_LOCUS4046</name>
</gene>
<dbReference type="EMBL" id="OA882625">
    <property type="protein sequence ID" value="CAD7276275.1"/>
    <property type="molecule type" value="Genomic_DNA"/>
</dbReference>
<keyword evidence="3 7" id="KW-0812">Transmembrane</keyword>
<evidence type="ECO:0000256" key="6">
    <source>
        <dbReference type="SAM" id="MobiDB-lite"/>
    </source>
</evidence>
<dbReference type="InterPro" id="IPR026748">
    <property type="entry name" value="Clarin"/>
</dbReference>
<evidence type="ECO:0000256" key="5">
    <source>
        <dbReference type="ARBA" id="ARBA00023136"/>
    </source>
</evidence>
<dbReference type="GO" id="GO:0016020">
    <property type="term" value="C:membrane"/>
    <property type="evidence" value="ECO:0007669"/>
    <property type="project" value="UniProtKB-SubCell"/>
</dbReference>
<protein>
    <submittedName>
        <fullName evidence="8">Uncharacterized protein</fullName>
    </submittedName>
</protein>
<dbReference type="Proteomes" id="UP000678499">
    <property type="component" value="Unassembled WGS sequence"/>
</dbReference>
<reference evidence="8" key="1">
    <citation type="submission" date="2020-11" db="EMBL/GenBank/DDBJ databases">
        <authorList>
            <person name="Tran Van P."/>
        </authorList>
    </citation>
    <scope>NUCLEOTIDE SEQUENCE</scope>
</reference>
<evidence type="ECO:0000313" key="9">
    <source>
        <dbReference type="Proteomes" id="UP000678499"/>
    </source>
</evidence>
<evidence type="ECO:0000313" key="8">
    <source>
        <dbReference type="EMBL" id="CAD7276275.1"/>
    </source>
</evidence>
<proteinExistence type="inferred from homology"/>
<comment type="similarity">
    <text evidence="2">Belongs to the clarin family.</text>
</comment>
<dbReference type="AlphaFoldDB" id="A0A7R9GBJ3"/>
<name>A0A7R9GBJ3_9CRUS</name>
<dbReference type="PANTHER" id="PTHR31548">
    <property type="entry name" value="CLARIN"/>
    <property type="match status" value="1"/>
</dbReference>
<accession>A0A7R9GBJ3</accession>
<dbReference type="EMBL" id="CAJPEX010000588">
    <property type="protein sequence ID" value="CAG0916427.1"/>
    <property type="molecule type" value="Genomic_DNA"/>
</dbReference>
<evidence type="ECO:0000256" key="3">
    <source>
        <dbReference type="ARBA" id="ARBA00022692"/>
    </source>
</evidence>
<evidence type="ECO:0000256" key="7">
    <source>
        <dbReference type="SAM" id="Phobius"/>
    </source>
</evidence>
<dbReference type="GO" id="GO:0007605">
    <property type="term" value="P:sensory perception of sound"/>
    <property type="evidence" value="ECO:0007669"/>
    <property type="project" value="UniProtKB-ARBA"/>
</dbReference>
<keyword evidence="4 7" id="KW-1133">Transmembrane helix</keyword>
<organism evidence="8">
    <name type="scientific">Notodromas monacha</name>
    <dbReference type="NCBI Taxonomy" id="399045"/>
    <lineage>
        <taxon>Eukaryota</taxon>
        <taxon>Metazoa</taxon>
        <taxon>Ecdysozoa</taxon>
        <taxon>Arthropoda</taxon>
        <taxon>Crustacea</taxon>
        <taxon>Oligostraca</taxon>
        <taxon>Ostracoda</taxon>
        <taxon>Podocopa</taxon>
        <taxon>Podocopida</taxon>
        <taxon>Cypridocopina</taxon>
        <taxon>Cypridoidea</taxon>
        <taxon>Cyprididae</taxon>
        <taxon>Notodromas</taxon>
    </lineage>
</organism>
<keyword evidence="9" id="KW-1185">Reference proteome</keyword>
<dbReference type="OrthoDB" id="6432214at2759"/>
<dbReference type="PANTHER" id="PTHR31548:SF6">
    <property type="entry name" value="AGAP002756-PA"/>
    <property type="match status" value="1"/>
</dbReference>
<feature type="transmembrane region" description="Helical" evidence="7">
    <location>
        <begin position="93"/>
        <end position="114"/>
    </location>
</feature>
<evidence type="ECO:0000256" key="2">
    <source>
        <dbReference type="ARBA" id="ARBA00005787"/>
    </source>
</evidence>
<feature type="transmembrane region" description="Helical" evidence="7">
    <location>
        <begin position="251"/>
        <end position="273"/>
    </location>
</feature>
<evidence type="ECO:0000256" key="4">
    <source>
        <dbReference type="ARBA" id="ARBA00022989"/>
    </source>
</evidence>
<sequence>MRAARICPATSGVHWGIRKRLREHSAALPPPTPGPPGTSTSGSAVIRRKRVGASGCGSRILNRGVRSFRSDPASPPEMDQAKTIRAQRTKRKLIIFSTFMTSLLAMALLVSSAATDVWVTGTAISDNQLNVSMTSKLEADYGLFKGQMNVIINSYSQVHDLETFCSSEENVCFMGCSKYSNKDQETLLNALLYQEVVELRGSCRLKDPSEGGVYETEQRYNATAQREDSVQNKAKRTNRTFINYGLWISTMIFWAIAAFGTTICLGLALLNTITDPSTTFLSSYALYFSYPISAAGVFFTLVLGGAQFGTNISDNLMVPPTLSGEFSESSASVGYSYWCVPK</sequence>
<feature type="transmembrane region" description="Helical" evidence="7">
    <location>
        <begin position="285"/>
        <end position="308"/>
    </location>
</feature>
<keyword evidence="5 7" id="KW-0472">Membrane</keyword>
<feature type="region of interest" description="Disordered" evidence="6">
    <location>
        <begin position="25"/>
        <end position="44"/>
    </location>
</feature>
<evidence type="ECO:0000256" key="1">
    <source>
        <dbReference type="ARBA" id="ARBA00004141"/>
    </source>
</evidence>
<comment type="subcellular location">
    <subcellularLocation>
        <location evidence="1">Membrane</location>
        <topology evidence="1">Multi-pass membrane protein</topology>
    </subcellularLocation>
</comment>